<name>A0A7R7WBU7_ASPKA</name>
<dbReference type="EMBL" id="AP024429">
    <property type="protein sequence ID" value="BCS00049.1"/>
    <property type="molecule type" value="Genomic_DNA"/>
</dbReference>
<accession>A0A7R7WBU7</accession>
<dbReference type="RefSeq" id="XP_041543811.1">
    <property type="nucleotide sequence ID" value="XM_041690203.1"/>
</dbReference>
<dbReference type="GeneID" id="64961370"/>
<evidence type="ECO:0000313" key="1">
    <source>
        <dbReference type="EMBL" id="BCS00049.1"/>
    </source>
</evidence>
<keyword evidence="2" id="KW-1185">Reference proteome</keyword>
<organism evidence="1 2">
    <name type="scientific">Aspergillus kawachii</name>
    <name type="common">White koji mold</name>
    <name type="synonym">Aspergillus awamori var. kawachi</name>
    <dbReference type="NCBI Taxonomy" id="1069201"/>
    <lineage>
        <taxon>Eukaryota</taxon>
        <taxon>Fungi</taxon>
        <taxon>Dikarya</taxon>
        <taxon>Ascomycota</taxon>
        <taxon>Pezizomycotina</taxon>
        <taxon>Eurotiomycetes</taxon>
        <taxon>Eurotiomycetidae</taxon>
        <taxon>Eurotiales</taxon>
        <taxon>Aspergillaceae</taxon>
        <taxon>Aspergillus</taxon>
        <taxon>Aspergillus subgen. Circumdati</taxon>
    </lineage>
</organism>
<dbReference type="Proteomes" id="UP000661280">
    <property type="component" value="Chromosome 5"/>
</dbReference>
<reference evidence="1" key="2">
    <citation type="submission" date="2021-02" db="EMBL/GenBank/DDBJ databases">
        <title>Aspergillus luchuensis mut. kawachii IFO 4304 genome sequence.</title>
        <authorList>
            <person name="Mori K."/>
            <person name="Kadooka C."/>
            <person name="Goto M."/>
            <person name="Futagami T."/>
        </authorList>
    </citation>
    <scope>NUCLEOTIDE SEQUENCE</scope>
    <source>
        <strain evidence="1">IFO 4308</strain>
    </source>
</reference>
<protein>
    <submittedName>
        <fullName evidence="1">Uncharacterized protein</fullName>
    </submittedName>
</protein>
<sequence length="100" mass="10992">MATGWRSVLSNCPGRQFQIIAPESRSPNTRVFLGRQDLSLIRMTAPLSPSVPIFWVLKDSCASDFVINSCIKLPCVSRFVVVPASTPILCSPDRGTRVDL</sequence>
<evidence type="ECO:0000313" key="2">
    <source>
        <dbReference type="Proteomes" id="UP000661280"/>
    </source>
</evidence>
<dbReference type="KEGG" id="aluc:AKAW2_50390S"/>
<reference evidence="1" key="1">
    <citation type="submission" date="2021-01" db="EMBL/GenBank/DDBJ databases">
        <authorList>
            <consortium name="Aspergillus luchuensis mut. kawachii IFO 4304 genome sequencing consortium"/>
            <person name="Kazuki M."/>
            <person name="Futagami T."/>
        </authorList>
    </citation>
    <scope>NUCLEOTIDE SEQUENCE</scope>
    <source>
        <strain evidence="1">IFO 4308</strain>
    </source>
</reference>
<proteinExistence type="predicted"/>
<dbReference type="AlphaFoldDB" id="A0A7R7WBU7"/>
<gene>
    <name evidence="1" type="ORF">AKAW2_50390S</name>
</gene>